<feature type="region of interest" description="Disordered" evidence="2">
    <location>
        <begin position="1"/>
        <end position="23"/>
    </location>
</feature>
<organism evidence="4 5">
    <name type="scientific">Streptomyces milbemycinicus</name>
    <dbReference type="NCBI Taxonomy" id="476552"/>
    <lineage>
        <taxon>Bacteria</taxon>
        <taxon>Bacillati</taxon>
        <taxon>Actinomycetota</taxon>
        <taxon>Actinomycetes</taxon>
        <taxon>Kitasatosporales</taxon>
        <taxon>Streptomycetaceae</taxon>
        <taxon>Streptomyces</taxon>
    </lineage>
</organism>
<dbReference type="Gene3D" id="3.40.50.1820">
    <property type="entry name" value="alpha/beta hydrolase"/>
    <property type="match status" value="1"/>
</dbReference>
<dbReference type="EMBL" id="JBJDQH010000001">
    <property type="protein sequence ID" value="MFK4263969.1"/>
    <property type="molecule type" value="Genomic_DNA"/>
</dbReference>
<dbReference type="InterPro" id="IPR050266">
    <property type="entry name" value="AB_hydrolase_sf"/>
</dbReference>
<dbReference type="RefSeq" id="WP_404745552.1">
    <property type="nucleotide sequence ID" value="NZ_JBJDQH010000001.1"/>
</dbReference>
<evidence type="ECO:0000313" key="5">
    <source>
        <dbReference type="Proteomes" id="UP001620295"/>
    </source>
</evidence>
<dbReference type="PANTHER" id="PTHR43798">
    <property type="entry name" value="MONOACYLGLYCEROL LIPASE"/>
    <property type="match status" value="1"/>
</dbReference>
<evidence type="ECO:0000256" key="1">
    <source>
        <dbReference type="ARBA" id="ARBA00022801"/>
    </source>
</evidence>
<dbReference type="Proteomes" id="UP001620295">
    <property type="component" value="Unassembled WGS sequence"/>
</dbReference>
<dbReference type="SUPFAM" id="SSF53474">
    <property type="entry name" value="alpha/beta-Hydrolases"/>
    <property type="match status" value="1"/>
</dbReference>
<accession>A0ABW8LDX6</accession>
<evidence type="ECO:0000259" key="3">
    <source>
        <dbReference type="Pfam" id="PF00561"/>
    </source>
</evidence>
<reference evidence="4 5" key="1">
    <citation type="submission" date="2024-11" db="EMBL/GenBank/DDBJ databases">
        <title>The Natural Products Discovery Center: Release of the First 8490 Sequenced Strains for Exploring Actinobacteria Biosynthetic Diversity.</title>
        <authorList>
            <person name="Kalkreuter E."/>
            <person name="Kautsar S.A."/>
            <person name="Yang D."/>
            <person name="Bader C.D."/>
            <person name="Teijaro C.N."/>
            <person name="Fluegel L."/>
            <person name="Davis C.M."/>
            <person name="Simpson J.R."/>
            <person name="Lauterbach L."/>
            <person name="Steele A.D."/>
            <person name="Gui C."/>
            <person name="Meng S."/>
            <person name="Li G."/>
            <person name="Viehrig K."/>
            <person name="Ye F."/>
            <person name="Su P."/>
            <person name="Kiefer A.F."/>
            <person name="Nichols A."/>
            <person name="Cepeda A.J."/>
            <person name="Yan W."/>
            <person name="Fan B."/>
            <person name="Jiang Y."/>
            <person name="Adhikari A."/>
            <person name="Zheng C.-J."/>
            <person name="Schuster L."/>
            <person name="Cowan T.M."/>
            <person name="Smanski M.J."/>
            <person name="Chevrette M.G."/>
            <person name="De Carvalho L.P.S."/>
            <person name="Shen B."/>
        </authorList>
    </citation>
    <scope>NUCLEOTIDE SEQUENCE [LARGE SCALE GENOMIC DNA]</scope>
    <source>
        <strain evidence="4 5">NPDC020863</strain>
    </source>
</reference>
<keyword evidence="1 4" id="KW-0378">Hydrolase</keyword>
<dbReference type="PANTHER" id="PTHR43798:SF31">
    <property type="entry name" value="AB HYDROLASE SUPERFAMILY PROTEIN YCLE"/>
    <property type="match status" value="1"/>
</dbReference>
<dbReference type="InterPro" id="IPR029058">
    <property type="entry name" value="AB_hydrolase_fold"/>
</dbReference>
<evidence type="ECO:0000313" key="4">
    <source>
        <dbReference type="EMBL" id="MFK4263969.1"/>
    </source>
</evidence>
<name>A0ABW8LDX6_9ACTN</name>
<feature type="domain" description="AB hydrolase-1" evidence="3">
    <location>
        <begin position="25"/>
        <end position="137"/>
    </location>
</feature>
<sequence>MTTRPSAVPLHCDENGTGKSGTGAPPLLLVHGWGGDAGEWAPHLAAWSRRHRVLAPDLRGHGRSPAPAGGAYGPHDFAADLAALLHRLDTGPVVAVGHSMGGQAVTALAVEHPALVRAVVVLDPAYGADDAELARLPGEQEALRAEGAAWAVRFVRGAFGPHTPPEVRARHERLMAAMDPDVLARCRDGMYLAPDAFGARAAARAYLARRRCPVLGVYSNEAAADWERASLTHPYSRIEAWPECGHYLHEDRREALVELVEEWTAGLDEPGATTYP</sequence>
<gene>
    <name evidence="4" type="ORF">ACI2L5_03365</name>
</gene>
<dbReference type="PRINTS" id="PR00111">
    <property type="entry name" value="ABHYDROLASE"/>
</dbReference>
<keyword evidence="5" id="KW-1185">Reference proteome</keyword>
<comment type="caution">
    <text evidence="4">The sequence shown here is derived from an EMBL/GenBank/DDBJ whole genome shotgun (WGS) entry which is preliminary data.</text>
</comment>
<dbReference type="Pfam" id="PF00561">
    <property type="entry name" value="Abhydrolase_1"/>
    <property type="match status" value="1"/>
</dbReference>
<proteinExistence type="predicted"/>
<protein>
    <submittedName>
        <fullName evidence="4">Alpha/beta fold hydrolase</fullName>
    </submittedName>
</protein>
<evidence type="ECO:0000256" key="2">
    <source>
        <dbReference type="SAM" id="MobiDB-lite"/>
    </source>
</evidence>
<dbReference type="GO" id="GO:0016787">
    <property type="term" value="F:hydrolase activity"/>
    <property type="evidence" value="ECO:0007669"/>
    <property type="project" value="UniProtKB-KW"/>
</dbReference>
<dbReference type="InterPro" id="IPR000073">
    <property type="entry name" value="AB_hydrolase_1"/>
</dbReference>